<name>A0A1I2NPV9_9CLOT</name>
<protein>
    <submittedName>
        <fullName evidence="1">Uncharacterized protein</fullName>
    </submittedName>
</protein>
<reference evidence="1 2" key="1">
    <citation type="submission" date="2016-10" db="EMBL/GenBank/DDBJ databases">
        <authorList>
            <person name="de Groot N.N."/>
        </authorList>
    </citation>
    <scope>NUCLEOTIDE SEQUENCE [LARGE SCALE GENOMIC DNA]</scope>
    <source>
        <strain evidence="1 2">NLAE-zl-G419</strain>
    </source>
</reference>
<evidence type="ECO:0000313" key="1">
    <source>
        <dbReference type="EMBL" id="SFG05944.1"/>
    </source>
</evidence>
<dbReference type="AlphaFoldDB" id="A0A1I2NPV9"/>
<accession>A0A1I2NPV9</accession>
<sequence>MKKNTIVRVCATALLSAAVLGVLSTVVEKNKVKTEEKEAVTA</sequence>
<dbReference type="Proteomes" id="UP000182135">
    <property type="component" value="Unassembled WGS sequence"/>
</dbReference>
<proteinExistence type="predicted"/>
<dbReference type="RefSeq" id="WP_267890562.1">
    <property type="nucleotide sequence ID" value="NZ_BAAACD010000023.1"/>
</dbReference>
<keyword evidence="2" id="KW-1185">Reference proteome</keyword>
<evidence type="ECO:0000313" key="2">
    <source>
        <dbReference type="Proteomes" id="UP000182135"/>
    </source>
</evidence>
<gene>
    <name evidence="1" type="ORF">SAMN04487885_12350</name>
</gene>
<dbReference type="GeneID" id="90546584"/>
<organism evidence="1 2">
    <name type="scientific">Clostridium cadaveris</name>
    <dbReference type="NCBI Taxonomy" id="1529"/>
    <lineage>
        <taxon>Bacteria</taxon>
        <taxon>Bacillati</taxon>
        <taxon>Bacillota</taxon>
        <taxon>Clostridia</taxon>
        <taxon>Eubacteriales</taxon>
        <taxon>Clostridiaceae</taxon>
        <taxon>Clostridium</taxon>
    </lineage>
</organism>
<dbReference type="EMBL" id="FOOE01000023">
    <property type="protein sequence ID" value="SFG05944.1"/>
    <property type="molecule type" value="Genomic_DNA"/>
</dbReference>